<protein>
    <submittedName>
        <fullName evidence="6">ABC transporter related protein</fullName>
    </submittedName>
</protein>
<sequence length="501" mass="53018">MADLVLSELHKAYGGTRALRGASLRAAAGEVQGLVGENGAGKSTLVKILSGAVRPDAGSVTLAGAELRPRSPQEARRAGIGTVFQELSLIPDLSVAANLLYGIEPRVRAGRVASGALHAAARDALERFDVPAGDVTRPVRELRLAERQVLEIVKTLLREPRVLVLDEATSALLPEQVAWLFELVRGFAADGGCALFISHRMAEIEQLCDRVTVFRAGEDVGAGATAELPEEKLVELMLGRTVERIYPAKAEGVAEAPVVCELHGVGAPPRLRGVDLTLRRGELVGVGGLDGQGQAELFGALFGTVPSTGRVLLDGRELRPSSPAQALDAGVALVPEDRAAEGLCLTLGVRDNVSLGNLRRISRLGLVDRGRERALVGDAVRELQIKVADVRDPVGGLSGGNQQKVLLGRVLARSPRLLLLYDATRGVDVGTKSEIYRLMREQAEAGVGVLFYSSDAAELANLADRVLVLHDGVVRAQLTGEITEEEIVAAAVGGRRKEARA</sequence>
<gene>
    <name evidence="6" type="ordered locus">Cwoe_2744</name>
</gene>
<dbReference type="Gene3D" id="3.40.50.300">
    <property type="entry name" value="P-loop containing nucleotide triphosphate hydrolases"/>
    <property type="match status" value="2"/>
</dbReference>
<dbReference type="PANTHER" id="PTHR43790:SF9">
    <property type="entry name" value="GALACTOFURANOSE TRANSPORTER ATP-BINDING PROTEIN YTFR"/>
    <property type="match status" value="1"/>
</dbReference>
<name>D3F9V1_CONWI</name>
<evidence type="ECO:0000256" key="2">
    <source>
        <dbReference type="ARBA" id="ARBA00022737"/>
    </source>
</evidence>
<dbReference type="CDD" id="cd03215">
    <property type="entry name" value="ABC_Carb_Monos_II"/>
    <property type="match status" value="1"/>
</dbReference>
<evidence type="ECO:0000313" key="7">
    <source>
        <dbReference type="Proteomes" id="UP000008229"/>
    </source>
</evidence>
<dbReference type="InterPro" id="IPR003439">
    <property type="entry name" value="ABC_transporter-like_ATP-bd"/>
</dbReference>
<dbReference type="InterPro" id="IPR003593">
    <property type="entry name" value="AAA+_ATPase"/>
</dbReference>
<reference evidence="7" key="2">
    <citation type="submission" date="2010-01" db="EMBL/GenBank/DDBJ databases">
        <title>The complete genome of Conexibacter woesei DSM 14684.</title>
        <authorList>
            <consortium name="US DOE Joint Genome Institute (JGI-PGF)"/>
            <person name="Lucas S."/>
            <person name="Copeland A."/>
            <person name="Lapidus A."/>
            <person name="Glavina del Rio T."/>
            <person name="Dalin E."/>
            <person name="Tice H."/>
            <person name="Bruce D."/>
            <person name="Goodwin L."/>
            <person name="Pitluck S."/>
            <person name="Kyrpides N."/>
            <person name="Mavromatis K."/>
            <person name="Ivanova N."/>
            <person name="Mikhailova N."/>
            <person name="Chertkov O."/>
            <person name="Brettin T."/>
            <person name="Detter J.C."/>
            <person name="Han C."/>
            <person name="Larimer F."/>
            <person name="Land M."/>
            <person name="Hauser L."/>
            <person name="Markowitz V."/>
            <person name="Cheng J.-F."/>
            <person name="Hugenholtz P."/>
            <person name="Woyke T."/>
            <person name="Wu D."/>
            <person name="Pukall R."/>
            <person name="Steenblock K."/>
            <person name="Schneider S."/>
            <person name="Klenk H.-P."/>
            <person name="Eisen J.A."/>
        </authorList>
    </citation>
    <scope>NUCLEOTIDE SEQUENCE [LARGE SCALE GENOMIC DNA]</scope>
    <source>
        <strain evidence="7">DSM 14684 / CIP 108061 / JCM 11494 / NBRC 100937 / ID131577</strain>
    </source>
</reference>
<proteinExistence type="predicted"/>
<dbReference type="eggNOG" id="COG1129">
    <property type="taxonomic scope" value="Bacteria"/>
</dbReference>
<feature type="domain" description="ABC transporter" evidence="5">
    <location>
        <begin position="4"/>
        <end position="241"/>
    </location>
</feature>
<dbReference type="HOGENOM" id="CLU_000604_92_2_11"/>
<feature type="domain" description="ABC transporter" evidence="5">
    <location>
        <begin position="248"/>
        <end position="496"/>
    </location>
</feature>
<keyword evidence="3" id="KW-0547">Nucleotide-binding</keyword>
<reference evidence="6 7" key="1">
    <citation type="journal article" date="2010" name="Stand. Genomic Sci.">
        <title>Complete genome sequence of Conexibacter woesei type strain (ID131577).</title>
        <authorList>
            <person name="Pukall R."/>
            <person name="Lapidus A."/>
            <person name="Glavina Del Rio T."/>
            <person name="Copeland A."/>
            <person name="Tice H."/>
            <person name="Cheng J.-F."/>
            <person name="Lucas S."/>
            <person name="Chen F."/>
            <person name="Nolan M."/>
            <person name="Bruce D."/>
            <person name="Goodwin L."/>
            <person name="Pitluck S."/>
            <person name="Mavromatis K."/>
            <person name="Ivanova N."/>
            <person name="Ovchinnikova G."/>
            <person name="Pati A."/>
            <person name="Chen A."/>
            <person name="Palaniappan K."/>
            <person name="Land M."/>
            <person name="Hauser L."/>
            <person name="Chang Y.-J."/>
            <person name="Jeffries C.D."/>
            <person name="Chain P."/>
            <person name="Meincke L."/>
            <person name="Sims D."/>
            <person name="Brettin T."/>
            <person name="Detter J.C."/>
            <person name="Rohde M."/>
            <person name="Goeker M."/>
            <person name="Bristow J."/>
            <person name="Eisen J.A."/>
            <person name="Markowitz V."/>
            <person name="Kyrpides N.C."/>
            <person name="Klenk H.-P."/>
            <person name="Hugenholtz P."/>
        </authorList>
    </citation>
    <scope>NUCLEOTIDE SEQUENCE [LARGE SCALE GENOMIC DNA]</scope>
    <source>
        <strain evidence="7">DSM 14684 / CIP 108061 / JCM 11494 / NBRC 100937 / ID131577</strain>
    </source>
</reference>
<keyword evidence="2" id="KW-0677">Repeat</keyword>
<evidence type="ECO:0000259" key="5">
    <source>
        <dbReference type="PROSITE" id="PS50893"/>
    </source>
</evidence>
<dbReference type="InterPro" id="IPR017871">
    <property type="entry name" value="ABC_transporter-like_CS"/>
</dbReference>
<dbReference type="PROSITE" id="PS50893">
    <property type="entry name" value="ABC_TRANSPORTER_2"/>
    <property type="match status" value="2"/>
</dbReference>
<keyword evidence="4" id="KW-0067">ATP-binding</keyword>
<dbReference type="Pfam" id="PF00005">
    <property type="entry name" value="ABC_tran"/>
    <property type="match status" value="2"/>
</dbReference>
<evidence type="ECO:0000256" key="4">
    <source>
        <dbReference type="ARBA" id="ARBA00022840"/>
    </source>
</evidence>
<dbReference type="InterPro" id="IPR050107">
    <property type="entry name" value="ABC_carbohydrate_import_ATPase"/>
</dbReference>
<dbReference type="STRING" id="469383.Cwoe_2744"/>
<dbReference type="PANTHER" id="PTHR43790">
    <property type="entry name" value="CARBOHYDRATE TRANSPORT ATP-BINDING PROTEIN MG119-RELATED"/>
    <property type="match status" value="1"/>
</dbReference>
<accession>D3F9V1</accession>
<dbReference type="SMART" id="SM00382">
    <property type="entry name" value="AAA"/>
    <property type="match status" value="1"/>
</dbReference>
<dbReference type="Proteomes" id="UP000008229">
    <property type="component" value="Chromosome"/>
</dbReference>
<dbReference type="OrthoDB" id="39350at2"/>
<dbReference type="InterPro" id="IPR027417">
    <property type="entry name" value="P-loop_NTPase"/>
</dbReference>
<dbReference type="AlphaFoldDB" id="D3F9V1"/>
<evidence type="ECO:0000313" key="6">
    <source>
        <dbReference type="EMBL" id="ADB51163.1"/>
    </source>
</evidence>
<evidence type="ECO:0000256" key="1">
    <source>
        <dbReference type="ARBA" id="ARBA00022448"/>
    </source>
</evidence>
<keyword evidence="7" id="KW-1185">Reference proteome</keyword>
<dbReference type="RefSeq" id="WP_012934214.1">
    <property type="nucleotide sequence ID" value="NC_013739.1"/>
</dbReference>
<dbReference type="GO" id="GO:0005524">
    <property type="term" value="F:ATP binding"/>
    <property type="evidence" value="ECO:0007669"/>
    <property type="project" value="UniProtKB-KW"/>
</dbReference>
<dbReference type="SUPFAM" id="SSF52540">
    <property type="entry name" value="P-loop containing nucleoside triphosphate hydrolases"/>
    <property type="match status" value="2"/>
</dbReference>
<dbReference type="EMBL" id="CP001854">
    <property type="protein sequence ID" value="ADB51163.1"/>
    <property type="molecule type" value="Genomic_DNA"/>
</dbReference>
<organism evidence="6 7">
    <name type="scientific">Conexibacter woesei (strain DSM 14684 / CCUG 47730 / CIP 108061 / JCM 11494 / NBRC 100937 / ID131577)</name>
    <dbReference type="NCBI Taxonomy" id="469383"/>
    <lineage>
        <taxon>Bacteria</taxon>
        <taxon>Bacillati</taxon>
        <taxon>Actinomycetota</taxon>
        <taxon>Thermoleophilia</taxon>
        <taxon>Solirubrobacterales</taxon>
        <taxon>Conexibacteraceae</taxon>
        <taxon>Conexibacter</taxon>
    </lineage>
</organism>
<dbReference type="GO" id="GO:0016887">
    <property type="term" value="F:ATP hydrolysis activity"/>
    <property type="evidence" value="ECO:0007669"/>
    <property type="project" value="InterPro"/>
</dbReference>
<keyword evidence="1" id="KW-0813">Transport</keyword>
<dbReference type="KEGG" id="cwo:Cwoe_2744"/>
<evidence type="ECO:0000256" key="3">
    <source>
        <dbReference type="ARBA" id="ARBA00022741"/>
    </source>
</evidence>
<dbReference type="PROSITE" id="PS00211">
    <property type="entry name" value="ABC_TRANSPORTER_1"/>
    <property type="match status" value="1"/>
</dbReference>
<dbReference type="CDD" id="cd03216">
    <property type="entry name" value="ABC_Carb_Monos_I"/>
    <property type="match status" value="1"/>
</dbReference>